<dbReference type="PANTHER" id="PTHR35505:SF5">
    <property type="entry name" value="SUBSTRATE CARRIER FAMILY PROTEIN"/>
    <property type="match status" value="1"/>
</dbReference>
<comment type="caution">
    <text evidence="1">The sequence shown here is derived from an EMBL/GenBank/DDBJ whole genome shotgun (WGS) entry which is preliminary data.</text>
</comment>
<evidence type="ECO:0000313" key="1">
    <source>
        <dbReference type="EMBL" id="PRQ39454.1"/>
    </source>
</evidence>
<gene>
    <name evidence="1" type="ORF">RchiOBHm_Chr4g0425381</name>
</gene>
<protein>
    <submittedName>
        <fullName evidence="1">Uncharacterized protein</fullName>
    </submittedName>
</protein>
<dbReference type="EMBL" id="PDCK01000042">
    <property type="protein sequence ID" value="PRQ39454.1"/>
    <property type="molecule type" value="Genomic_DNA"/>
</dbReference>
<proteinExistence type="predicted"/>
<name>A0A2P6QZ40_ROSCH</name>
<sequence length="205" mass="23197">MQARVDRPLESIWVYTALTFRSRNHPKGDILDRIAAAKDLFQLLSSCSAPCCCSKRFALLVQVVRLAHDVVLDLFKRELGFKKEKKVTKEVKNLVGVIMGFISVCCSSRDLGQEDPLIDSSSGWSFSSLSFVWLNRDENVRNLLPLVSEEVIDGLSERDGDELLGWSCYCRGFFVETLLELQSWDFRGGVEDRVEDLGCQQGRLP</sequence>
<dbReference type="AlphaFoldDB" id="A0A2P6QZ40"/>
<dbReference type="Gramene" id="PRQ39454">
    <property type="protein sequence ID" value="PRQ39454"/>
    <property type="gene ID" value="RchiOBHm_Chr4g0425381"/>
</dbReference>
<dbReference type="PANTHER" id="PTHR35505">
    <property type="entry name" value="OS01G0600300 PROTEIN"/>
    <property type="match status" value="1"/>
</dbReference>
<dbReference type="Proteomes" id="UP000238479">
    <property type="component" value="Chromosome 4"/>
</dbReference>
<evidence type="ECO:0000313" key="2">
    <source>
        <dbReference type="Proteomes" id="UP000238479"/>
    </source>
</evidence>
<accession>A0A2P6QZ40</accession>
<keyword evidence="2" id="KW-1185">Reference proteome</keyword>
<reference evidence="1 2" key="1">
    <citation type="journal article" date="2018" name="Nat. Genet.">
        <title>The Rosa genome provides new insights in the design of modern roses.</title>
        <authorList>
            <person name="Bendahmane M."/>
        </authorList>
    </citation>
    <scope>NUCLEOTIDE SEQUENCE [LARGE SCALE GENOMIC DNA]</scope>
    <source>
        <strain evidence="2">cv. Old Blush</strain>
    </source>
</reference>
<organism evidence="1 2">
    <name type="scientific">Rosa chinensis</name>
    <name type="common">China rose</name>
    <dbReference type="NCBI Taxonomy" id="74649"/>
    <lineage>
        <taxon>Eukaryota</taxon>
        <taxon>Viridiplantae</taxon>
        <taxon>Streptophyta</taxon>
        <taxon>Embryophyta</taxon>
        <taxon>Tracheophyta</taxon>
        <taxon>Spermatophyta</taxon>
        <taxon>Magnoliopsida</taxon>
        <taxon>eudicotyledons</taxon>
        <taxon>Gunneridae</taxon>
        <taxon>Pentapetalae</taxon>
        <taxon>rosids</taxon>
        <taxon>fabids</taxon>
        <taxon>Rosales</taxon>
        <taxon>Rosaceae</taxon>
        <taxon>Rosoideae</taxon>
        <taxon>Rosoideae incertae sedis</taxon>
        <taxon>Rosa</taxon>
    </lineage>
</organism>